<dbReference type="PANTHER" id="PTHR33841:SF1">
    <property type="entry name" value="DNA METHYLTRANSFERASE A"/>
    <property type="match status" value="1"/>
</dbReference>
<dbReference type="EC" id="2.1.1.72" evidence="1"/>
<dbReference type="Proteomes" id="UP000319557">
    <property type="component" value="Chromosome"/>
</dbReference>
<feature type="domain" description="MmeI-like DNA-methyltransferase" evidence="9">
    <location>
        <begin position="409"/>
        <end position="700"/>
    </location>
</feature>
<feature type="region of interest" description="Disordered" evidence="5">
    <location>
        <begin position="530"/>
        <end position="562"/>
    </location>
</feature>
<dbReference type="Pfam" id="PF20465">
    <property type="entry name" value="MmeI_hel"/>
    <property type="match status" value="1"/>
</dbReference>
<evidence type="ECO:0000259" key="6">
    <source>
        <dbReference type="Pfam" id="PF20464"/>
    </source>
</evidence>
<evidence type="ECO:0000256" key="4">
    <source>
        <dbReference type="ARBA" id="ARBA00047942"/>
    </source>
</evidence>
<dbReference type="GO" id="GO:0009007">
    <property type="term" value="F:site-specific DNA-methyltransferase (adenine-specific) activity"/>
    <property type="evidence" value="ECO:0007669"/>
    <property type="project" value="UniProtKB-EC"/>
</dbReference>
<dbReference type="InterPro" id="IPR029063">
    <property type="entry name" value="SAM-dependent_MTases_sf"/>
</dbReference>
<dbReference type="SUPFAM" id="SSF53335">
    <property type="entry name" value="S-adenosyl-L-methionine-dependent methyltransferases"/>
    <property type="match status" value="1"/>
</dbReference>
<dbReference type="KEGG" id="ruv:EC9_03250"/>
<keyword evidence="3" id="KW-0808">Transferase</keyword>
<dbReference type="Gene3D" id="3.40.50.150">
    <property type="entry name" value="Vaccinia Virus protein VP39"/>
    <property type="match status" value="1"/>
</dbReference>
<dbReference type="InterPro" id="IPR050953">
    <property type="entry name" value="N4_N6_ade-DNA_methylase"/>
</dbReference>
<dbReference type="InterPro" id="IPR046820">
    <property type="entry name" value="MmeI_TRD"/>
</dbReference>
<evidence type="ECO:0000256" key="1">
    <source>
        <dbReference type="ARBA" id="ARBA00011900"/>
    </source>
</evidence>
<organism evidence="10 11">
    <name type="scientific">Rosistilla ulvae</name>
    <dbReference type="NCBI Taxonomy" id="1930277"/>
    <lineage>
        <taxon>Bacteria</taxon>
        <taxon>Pseudomonadati</taxon>
        <taxon>Planctomycetota</taxon>
        <taxon>Planctomycetia</taxon>
        <taxon>Pirellulales</taxon>
        <taxon>Pirellulaceae</taxon>
        <taxon>Rosistilla</taxon>
    </lineage>
</organism>
<dbReference type="InterPro" id="IPR046819">
    <property type="entry name" value="MmeI_hel"/>
</dbReference>
<dbReference type="PRINTS" id="PR00507">
    <property type="entry name" value="N12N6MTFRASE"/>
</dbReference>
<protein>
    <recommendedName>
        <fullName evidence="1">site-specific DNA-methyltransferase (adenine-specific)</fullName>
        <ecNumber evidence="1">2.1.1.72</ecNumber>
    </recommendedName>
</protein>
<keyword evidence="2" id="KW-0489">Methyltransferase</keyword>
<comment type="catalytic activity">
    <reaction evidence="4">
        <text>a 2'-deoxyadenosine in DNA + S-adenosyl-L-methionine = an N(6)-methyl-2'-deoxyadenosine in DNA + S-adenosyl-L-homocysteine + H(+)</text>
        <dbReference type="Rhea" id="RHEA:15197"/>
        <dbReference type="Rhea" id="RHEA-COMP:12418"/>
        <dbReference type="Rhea" id="RHEA-COMP:12419"/>
        <dbReference type="ChEBI" id="CHEBI:15378"/>
        <dbReference type="ChEBI" id="CHEBI:57856"/>
        <dbReference type="ChEBI" id="CHEBI:59789"/>
        <dbReference type="ChEBI" id="CHEBI:90615"/>
        <dbReference type="ChEBI" id="CHEBI:90616"/>
        <dbReference type="EC" id="2.1.1.72"/>
    </reaction>
</comment>
<dbReference type="AlphaFoldDB" id="A0A517LU81"/>
<evidence type="ECO:0000259" key="7">
    <source>
        <dbReference type="Pfam" id="PF20465"/>
    </source>
</evidence>
<evidence type="ECO:0000256" key="2">
    <source>
        <dbReference type="ARBA" id="ARBA00022603"/>
    </source>
</evidence>
<reference evidence="10 11" key="1">
    <citation type="submission" date="2019-02" db="EMBL/GenBank/DDBJ databases">
        <title>Deep-cultivation of Planctomycetes and their phenomic and genomic characterization uncovers novel biology.</title>
        <authorList>
            <person name="Wiegand S."/>
            <person name="Jogler M."/>
            <person name="Boedeker C."/>
            <person name="Pinto D."/>
            <person name="Vollmers J."/>
            <person name="Rivas-Marin E."/>
            <person name="Kohn T."/>
            <person name="Peeters S.H."/>
            <person name="Heuer A."/>
            <person name="Rast P."/>
            <person name="Oberbeckmann S."/>
            <person name="Bunk B."/>
            <person name="Jeske O."/>
            <person name="Meyerdierks A."/>
            <person name="Storesund J.E."/>
            <person name="Kallscheuer N."/>
            <person name="Luecker S."/>
            <person name="Lage O.M."/>
            <person name="Pohl T."/>
            <person name="Merkel B.J."/>
            <person name="Hornburger P."/>
            <person name="Mueller R.-W."/>
            <person name="Bruemmer F."/>
            <person name="Labrenz M."/>
            <person name="Spormann A.M."/>
            <person name="Op den Camp H."/>
            <person name="Overmann J."/>
            <person name="Amann R."/>
            <person name="Jetten M.S.M."/>
            <person name="Mascher T."/>
            <person name="Medema M.H."/>
            <person name="Devos D.P."/>
            <person name="Kaster A.-K."/>
            <person name="Ovreas L."/>
            <person name="Rohde M."/>
            <person name="Galperin M.Y."/>
            <person name="Jogler C."/>
        </authorList>
    </citation>
    <scope>NUCLEOTIDE SEQUENCE [LARGE SCALE GENOMIC DNA]</scope>
    <source>
        <strain evidence="10 11">EC9</strain>
    </source>
</reference>
<dbReference type="PANTHER" id="PTHR33841">
    <property type="entry name" value="DNA METHYLTRANSFERASE YEEA-RELATED"/>
    <property type="match status" value="1"/>
</dbReference>
<evidence type="ECO:0000256" key="5">
    <source>
        <dbReference type="SAM" id="MobiDB-lite"/>
    </source>
</evidence>
<name>A0A517LU81_9BACT</name>
<feature type="domain" description="MmeI-like N-terminal" evidence="6">
    <location>
        <begin position="18"/>
        <end position="241"/>
    </location>
</feature>
<feature type="domain" description="MmeI-like helicase spacer" evidence="7">
    <location>
        <begin position="247"/>
        <end position="318"/>
    </location>
</feature>
<proteinExistence type="predicted"/>
<dbReference type="Pfam" id="PF20464">
    <property type="entry name" value="MmeI_N"/>
    <property type="match status" value="1"/>
</dbReference>
<evidence type="ECO:0000259" key="9">
    <source>
        <dbReference type="Pfam" id="PF20473"/>
    </source>
</evidence>
<dbReference type="REBASE" id="355223">
    <property type="entry name" value="PbaEC9ORF3250P"/>
</dbReference>
<sequence>MFSAITGMVAFSMGKIGAEEFVERWKDSGGAELANSQSFLKELCDLLDVPHPEPTKSESDANTYVFEKAVEFNNGDGTVSFGRVDLYRAGCFVLESKQGSERRSAEQSEALATTTRTAKKLGGTAKRGTPAWDRAMQAARKQAEGYAKAIPDEWPPFLVVVDVGNCFDLYSDFSGTGKNYVPFPDPRSYRIALNRLHEETVRDTLRLLWTDPYSLDPSKQSADVTRDIATRLAKLAKSLESEHDAETVAGFLMRCLFTMFAEDVELIRKDSFTELLLSLRFEPQNFKPMVESLWEAMDEGKFSTILREKVPRFNGKFFKDRAALALNKDQVELLLEAAEHKWDLVEPAIFGTLLERALDPVERHKLGAHYTPRAYVERLVMPTIIEPLREKWEATYAAAIQLHEEGKGKDAVKLLRDFHGELCETRVLDPACGSGNFLYVSMELMKRLEGEVVSAMASFGDDVLPGITIDPHQFLGIEINPRAAALAELVLWIGFIQWHRRTRNEVTPPEPILKNYENIECRDAILDWDGIEPVTDDDGNPVTRWDGRTTKQHPVTGEEVPDEGARVQELRYINPQKAEWPEADYIVGNPPFVGNKRMREVLGEGYTKTLRAAYNEVPESADYVMFWWSRSSQIVGAERACHFGLITTNSLTQTFNNRVVRKRLTEDGNSLIFAVPDHPWVDSTDGAQVRIAMTVVGHGEKNGQLATVCDEELGTVESPQERLDQLYGMISSGLRIGFDAASLLKLEANQSIACPGVQLSGQGFVVDADQVASFVERTRNDLVRPYVTGRDISQQRRESYVVDAFGLEVSELRSKYSDAYQHLLVSVKPQRDQNPRAKYREEWWLHSEPRRKFRKSLDAIDRMIVTSRTSRHRCFQFMSTSVLAETKVLVIALADASRFGVLSSRIHVLFANATGGWLGVGNDSTYNHSVCFDCFPFPVTDDVTKKRIGDLAEQLDAHRKRQQEQHPTLTMTGMYNVLEKLRSGEKLTAKEQAIHEQGLVSVLKQIHDDLDAAVFDAYGWPHDLEDEEILQRLVDLNLERAEEESRGIIRWLRPEFQNPDGATQTAFSGDDGKAKPAKKAATVKIKKQPWPKTLPGRMVAIQSALHQHAVPAAPDKIAAYYTRANKADVAELLETLAAVGNVRKLDDGRFAVYRE</sequence>
<dbReference type="Pfam" id="PF20466">
    <property type="entry name" value="MmeI_TRD"/>
    <property type="match status" value="1"/>
</dbReference>
<dbReference type="InterPro" id="IPR046816">
    <property type="entry name" value="MmeI_Mtase"/>
</dbReference>
<evidence type="ECO:0000313" key="10">
    <source>
        <dbReference type="EMBL" id="QDS86166.1"/>
    </source>
</evidence>
<dbReference type="InterPro" id="IPR046817">
    <property type="entry name" value="MmeI_N"/>
</dbReference>
<dbReference type="GO" id="GO:0032259">
    <property type="term" value="P:methylation"/>
    <property type="evidence" value="ECO:0007669"/>
    <property type="project" value="UniProtKB-KW"/>
</dbReference>
<evidence type="ECO:0000256" key="3">
    <source>
        <dbReference type="ARBA" id="ARBA00022679"/>
    </source>
</evidence>
<accession>A0A517LU81</accession>
<evidence type="ECO:0000313" key="11">
    <source>
        <dbReference type="Proteomes" id="UP000319557"/>
    </source>
</evidence>
<feature type="domain" description="MmeI-like target recognition" evidence="8">
    <location>
        <begin position="780"/>
        <end position="938"/>
    </location>
</feature>
<gene>
    <name evidence="10" type="ORF">EC9_03250</name>
</gene>
<dbReference type="EMBL" id="CP036261">
    <property type="protein sequence ID" value="QDS86166.1"/>
    <property type="molecule type" value="Genomic_DNA"/>
</dbReference>
<keyword evidence="11" id="KW-1185">Reference proteome</keyword>
<dbReference type="Pfam" id="PF20473">
    <property type="entry name" value="MmeI_Mtase"/>
    <property type="match status" value="1"/>
</dbReference>
<evidence type="ECO:0000259" key="8">
    <source>
        <dbReference type="Pfam" id="PF20466"/>
    </source>
</evidence>